<evidence type="ECO:0000313" key="2">
    <source>
        <dbReference type="Proteomes" id="UP000241462"/>
    </source>
</evidence>
<evidence type="ECO:0000313" key="1">
    <source>
        <dbReference type="EMBL" id="PSS02319.1"/>
    </source>
</evidence>
<sequence length="111" mass="11960">MPPDGSSAVPPSSKPLRPGVLLSCSGLHPQHPPATPAAVNPHCRYTPPSLKACLGMRLSSFIRARGFPPLAHHPSCALKGQVRAQLHLGLSQRWPYWARVHVGVCFVSEQT</sequence>
<name>A0A2T3AL50_9PEZI</name>
<protein>
    <submittedName>
        <fullName evidence="1">Uncharacterized protein</fullName>
    </submittedName>
</protein>
<dbReference type="InParanoid" id="A0A2T3AL50"/>
<dbReference type="AlphaFoldDB" id="A0A2T3AL50"/>
<organism evidence="1 2">
    <name type="scientific">Coniella lustricola</name>
    <dbReference type="NCBI Taxonomy" id="2025994"/>
    <lineage>
        <taxon>Eukaryota</taxon>
        <taxon>Fungi</taxon>
        <taxon>Dikarya</taxon>
        <taxon>Ascomycota</taxon>
        <taxon>Pezizomycotina</taxon>
        <taxon>Sordariomycetes</taxon>
        <taxon>Sordariomycetidae</taxon>
        <taxon>Diaporthales</taxon>
        <taxon>Schizoparmaceae</taxon>
        <taxon>Coniella</taxon>
    </lineage>
</organism>
<accession>A0A2T3AL50</accession>
<reference evidence="1 2" key="1">
    <citation type="journal article" date="2018" name="Mycol. Prog.">
        <title>Coniella lustricola, a new species from submerged detritus.</title>
        <authorList>
            <person name="Raudabaugh D.B."/>
            <person name="Iturriaga T."/>
            <person name="Carver A."/>
            <person name="Mondo S."/>
            <person name="Pangilinan J."/>
            <person name="Lipzen A."/>
            <person name="He G."/>
            <person name="Amirebrahimi M."/>
            <person name="Grigoriev I.V."/>
            <person name="Miller A.N."/>
        </authorList>
    </citation>
    <scope>NUCLEOTIDE SEQUENCE [LARGE SCALE GENOMIC DNA]</scope>
    <source>
        <strain evidence="1 2">B22-T-1</strain>
    </source>
</reference>
<keyword evidence="2" id="KW-1185">Reference proteome</keyword>
<dbReference type="Proteomes" id="UP000241462">
    <property type="component" value="Unassembled WGS sequence"/>
</dbReference>
<dbReference type="EMBL" id="KZ678378">
    <property type="protein sequence ID" value="PSS02319.1"/>
    <property type="molecule type" value="Genomic_DNA"/>
</dbReference>
<proteinExistence type="predicted"/>
<gene>
    <name evidence="1" type="ORF">BD289DRAFT_422433</name>
</gene>